<evidence type="ECO:0000313" key="3">
    <source>
        <dbReference type="Proteomes" id="UP000290495"/>
    </source>
</evidence>
<dbReference type="Pfam" id="PF18144">
    <property type="entry name" value="SMODS"/>
    <property type="match status" value="1"/>
</dbReference>
<dbReference type="EMBL" id="LR215010">
    <property type="protein sequence ID" value="VEU68882.1"/>
    <property type="molecule type" value="Genomic_DNA"/>
</dbReference>
<dbReference type="Proteomes" id="UP000290495">
    <property type="component" value="Chromosome"/>
</dbReference>
<dbReference type="SUPFAM" id="SSF81301">
    <property type="entry name" value="Nucleotidyltransferase"/>
    <property type="match status" value="1"/>
</dbReference>
<dbReference type="InterPro" id="IPR043519">
    <property type="entry name" value="NT_sf"/>
</dbReference>
<dbReference type="Gene3D" id="3.30.460.10">
    <property type="entry name" value="Beta Polymerase, domain 2"/>
    <property type="match status" value="1"/>
</dbReference>
<dbReference type="GO" id="GO:0051607">
    <property type="term" value="P:defense response to virus"/>
    <property type="evidence" value="ECO:0007669"/>
    <property type="project" value="UniProtKB-KW"/>
</dbReference>
<evidence type="ECO:0000313" key="2">
    <source>
        <dbReference type="EMBL" id="VEU68882.1"/>
    </source>
</evidence>
<sequence>MNRIFKIFHDNIYMNKDVREKIQLRREEITKIIDNEYYEFELNSAISFFSGSYGRNTEIKSSDIDLIVILPNSVKERFDKRIGNIQSQFLTEVKEKIVKKFPRSEISSDGQVIVINFSDNIKFEVVPCFKNEFGDFLYYANTNYGGKWETMVPKKEIDAFNKGHKESNFIIKKFCRMIRSWKESNNVPIKGELIDAMVFDFFENYKGLKLEPFSCFDEYTKDFFEYIYKNIDYKSWFVPGSYRILKVENKELLKKKIYQAFIYAKKAISLPVILTNSYYSREYFWREIYGERFWKVK</sequence>
<proteinExistence type="predicted"/>
<reference evidence="2 3" key="1">
    <citation type="submission" date="2019-01" db="EMBL/GenBank/DDBJ databases">
        <authorList>
            <consortium name="Pathogen Informatics"/>
        </authorList>
    </citation>
    <scope>NUCLEOTIDE SEQUENCE [LARGE SCALE GENOMIC DNA]</scope>
    <source>
        <strain evidence="2 3">NCTC10146</strain>
    </source>
</reference>
<protein>
    <recommendedName>
        <fullName evidence="4">Polymerase nucleotidyl transferase domain-containing protein</fullName>
    </recommendedName>
</protein>
<dbReference type="InterPro" id="IPR006116">
    <property type="entry name" value="NT_2-5OAS_ClassI-CCAase"/>
</dbReference>
<gene>
    <name evidence="2" type="ORF">NCTC10146_00340</name>
</gene>
<evidence type="ECO:0000256" key="1">
    <source>
        <dbReference type="ARBA" id="ARBA00023118"/>
    </source>
</evidence>
<accession>A0A449ARB2</accession>
<name>A0A449ARB2_9BACT</name>
<dbReference type="CDD" id="cd05400">
    <property type="entry name" value="NT_2-5OAS_ClassI-CCAase"/>
    <property type="match status" value="1"/>
</dbReference>
<organism evidence="2 3">
    <name type="scientific">Mycoplasmopsis canis</name>
    <dbReference type="NCBI Taxonomy" id="29555"/>
    <lineage>
        <taxon>Bacteria</taxon>
        <taxon>Bacillati</taxon>
        <taxon>Mycoplasmatota</taxon>
        <taxon>Mycoplasmoidales</taxon>
        <taxon>Metamycoplasmataceae</taxon>
        <taxon>Mycoplasmopsis</taxon>
    </lineage>
</organism>
<evidence type="ECO:0008006" key="4">
    <source>
        <dbReference type="Google" id="ProtNLM"/>
    </source>
</evidence>
<dbReference type="AlphaFoldDB" id="A0A449ARB2"/>
<keyword evidence="1" id="KW-0051">Antiviral defense</keyword>
<dbReference type="RefSeq" id="WP_004795008.1">
    <property type="nucleotide sequence ID" value="NZ_LR215010.1"/>
</dbReference>
<dbReference type="GO" id="GO:0016779">
    <property type="term" value="F:nucleotidyltransferase activity"/>
    <property type="evidence" value="ECO:0007669"/>
    <property type="project" value="InterPro"/>
</dbReference>